<proteinExistence type="predicted"/>
<dbReference type="Proteomes" id="UP000616769">
    <property type="component" value="Unassembled WGS sequence"/>
</dbReference>
<protein>
    <submittedName>
        <fullName evidence="1">Uncharacterized protein</fullName>
    </submittedName>
</protein>
<accession>A0A131ZWW4</accession>
<dbReference type="VEuPathDB" id="VectorBase:SSCA005284"/>
<sequence>MITNGCPLNKAKISPPIAWLIRPSLGPIKPLVLCSLTTPKAMGGKRQAKKIDRTAALTFGIT</sequence>
<dbReference type="EMBL" id="JXLN01004507">
    <property type="protein sequence ID" value="KPM03296.1"/>
    <property type="molecule type" value="Genomic_DNA"/>
</dbReference>
<reference evidence="1 2" key="1">
    <citation type="journal article" date="2015" name="Parasit. Vectors">
        <title>Draft genome of the scabies mite.</title>
        <authorList>
            <person name="Rider S.D.Jr."/>
            <person name="Morgan M.S."/>
            <person name="Arlian L.G."/>
        </authorList>
    </citation>
    <scope>NUCLEOTIDE SEQUENCE [LARGE SCALE GENOMIC DNA]</scope>
    <source>
        <strain evidence="1">Arlian Lab</strain>
    </source>
</reference>
<organism evidence="1 2">
    <name type="scientific">Sarcoptes scabiei</name>
    <name type="common">Itch mite</name>
    <name type="synonym">Acarus scabiei</name>
    <dbReference type="NCBI Taxonomy" id="52283"/>
    <lineage>
        <taxon>Eukaryota</taxon>
        <taxon>Metazoa</taxon>
        <taxon>Ecdysozoa</taxon>
        <taxon>Arthropoda</taxon>
        <taxon>Chelicerata</taxon>
        <taxon>Arachnida</taxon>
        <taxon>Acari</taxon>
        <taxon>Acariformes</taxon>
        <taxon>Sarcoptiformes</taxon>
        <taxon>Astigmata</taxon>
        <taxon>Psoroptidia</taxon>
        <taxon>Sarcoptoidea</taxon>
        <taxon>Sarcoptidae</taxon>
        <taxon>Sarcoptinae</taxon>
        <taxon>Sarcoptes</taxon>
    </lineage>
</organism>
<comment type="caution">
    <text evidence="1">The sequence shown here is derived from an EMBL/GenBank/DDBJ whole genome shotgun (WGS) entry which is preliminary data.</text>
</comment>
<name>A0A131ZWW4_SARSC</name>
<gene>
    <name evidence="1" type="ORF">QR98_0017260</name>
</gene>
<evidence type="ECO:0000313" key="1">
    <source>
        <dbReference type="EMBL" id="KPM03296.1"/>
    </source>
</evidence>
<dbReference type="AlphaFoldDB" id="A0A131ZWW4"/>
<evidence type="ECO:0000313" key="2">
    <source>
        <dbReference type="Proteomes" id="UP000616769"/>
    </source>
</evidence>